<keyword evidence="2" id="KW-1133">Transmembrane helix</keyword>
<gene>
    <name evidence="4" type="ORF">BBI17_000895</name>
    <name evidence="5" type="ORF">BBO99_00000994</name>
    <name evidence="3" type="ORF">JM16_001752</name>
</gene>
<dbReference type="InterPro" id="IPR036610">
    <property type="entry name" value="PEBP-like_sf"/>
</dbReference>
<dbReference type="STRING" id="325452.A0A3R7GD16"/>
<comment type="caution">
    <text evidence="4">The sequence shown here is derived from an EMBL/GenBank/DDBJ whole genome shotgun (WGS) entry which is preliminary data.</text>
</comment>
<feature type="compositionally biased region" description="Polar residues" evidence="1">
    <location>
        <begin position="1"/>
        <end position="11"/>
    </location>
</feature>
<keyword evidence="6" id="KW-1185">Reference proteome</keyword>
<feature type="transmembrane region" description="Helical" evidence="2">
    <location>
        <begin position="25"/>
        <end position="45"/>
    </location>
</feature>
<reference evidence="6 7" key="2">
    <citation type="submission" date="2018-07" db="EMBL/GenBank/DDBJ databases">
        <title>Genome sequencing of oomycete isolates from Chile give support for New Zealand origin for Phytophthora kernoviae and make available the first Nothophytophthora sp. genome.</title>
        <authorList>
            <person name="Studholme D.J."/>
            <person name="Sanfuentes E."/>
            <person name="Panda P."/>
            <person name="Hill R."/>
            <person name="Sambles C."/>
            <person name="Grant M."/>
            <person name="Williams N.M."/>
            <person name="Mcdougal R.L."/>
        </authorList>
    </citation>
    <scope>NUCLEOTIDE SEQUENCE [LARGE SCALE GENOMIC DNA]</scope>
    <source>
        <strain evidence="4">Chile2</strain>
        <strain evidence="5">Chile4</strain>
    </source>
</reference>
<dbReference type="EMBL" id="MBDN02000014">
    <property type="protein sequence ID" value="RLN84831.1"/>
    <property type="molecule type" value="Genomic_DNA"/>
</dbReference>
<sequence>MLGNSYGSKSTGPLPAPPTSSSLRAAGALVSIAFFVSMLLMGAVIQSTGAEAAPSISVEGRAVDSAELFTYVLVDIDAPDPKAPTHAPFLHYILADLSVDEDAQGEQQQEEVVVVPYYPVTPPVGEHRYVSLLFRQQGDNLDGHDTTLTEKRSNFDVAGGTLYLLLLYVADKILVFNWEVPQLVGCGLKKLVVPLRELYELKLSFR</sequence>
<evidence type="ECO:0000313" key="7">
    <source>
        <dbReference type="Proteomes" id="UP000285883"/>
    </source>
</evidence>
<dbReference type="Proteomes" id="UP000285883">
    <property type="component" value="Unassembled WGS sequence"/>
</dbReference>
<keyword evidence="2" id="KW-0472">Membrane</keyword>
<evidence type="ECO:0000313" key="3">
    <source>
        <dbReference type="EMBL" id="KAG2529918.1"/>
    </source>
</evidence>
<reference evidence="3" key="1">
    <citation type="journal article" date="2015" name="Genom Data">
        <title>Genome sequences of six Phytophthora species associated with forests in New Zealand.</title>
        <authorList>
            <person name="Studholme D.J."/>
            <person name="McDougal R.L."/>
            <person name="Sambles C."/>
            <person name="Hansen E."/>
            <person name="Hardy G."/>
            <person name="Grant M."/>
            <person name="Ganley R.J."/>
            <person name="Williams N.M."/>
        </authorList>
    </citation>
    <scope>NUCLEOTIDE SEQUENCE</scope>
    <source>
        <strain evidence="3">NZFS 2646</strain>
    </source>
</reference>
<feature type="region of interest" description="Disordered" evidence="1">
    <location>
        <begin position="1"/>
        <end position="20"/>
    </location>
</feature>
<protein>
    <submittedName>
        <fullName evidence="4">Uncharacterized protein</fullName>
    </submittedName>
</protein>
<dbReference type="PANTHER" id="PTHR11362:SF82">
    <property type="entry name" value="PHOSPHATIDYLETHANOLAMINE-BINDING PROTEIN 4"/>
    <property type="match status" value="1"/>
</dbReference>
<dbReference type="Proteomes" id="UP000285624">
    <property type="component" value="Unassembled WGS sequence"/>
</dbReference>
<dbReference type="EMBL" id="JPWV03000023">
    <property type="protein sequence ID" value="KAG2529918.1"/>
    <property type="molecule type" value="Genomic_DNA"/>
</dbReference>
<dbReference type="InterPro" id="IPR035810">
    <property type="entry name" value="PEBP_euk"/>
</dbReference>
<dbReference type="EMBL" id="MAYM02000049">
    <property type="protein sequence ID" value="RLN46509.1"/>
    <property type="molecule type" value="Genomic_DNA"/>
</dbReference>
<accession>A0A3R7GD16</accession>
<proteinExistence type="predicted"/>
<dbReference type="Proteomes" id="UP000785171">
    <property type="component" value="Unassembled WGS sequence"/>
</dbReference>
<dbReference type="PANTHER" id="PTHR11362">
    <property type="entry name" value="PHOSPHATIDYLETHANOLAMINE-BINDING PROTEIN"/>
    <property type="match status" value="1"/>
</dbReference>
<evidence type="ECO:0000313" key="5">
    <source>
        <dbReference type="EMBL" id="RLN84831.1"/>
    </source>
</evidence>
<evidence type="ECO:0000256" key="2">
    <source>
        <dbReference type="SAM" id="Phobius"/>
    </source>
</evidence>
<evidence type="ECO:0000256" key="1">
    <source>
        <dbReference type="SAM" id="MobiDB-lite"/>
    </source>
</evidence>
<dbReference type="Pfam" id="PF01161">
    <property type="entry name" value="PBP"/>
    <property type="match status" value="1"/>
</dbReference>
<organism evidence="4 7">
    <name type="scientific">Phytophthora kernoviae</name>
    <dbReference type="NCBI Taxonomy" id="325452"/>
    <lineage>
        <taxon>Eukaryota</taxon>
        <taxon>Sar</taxon>
        <taxon>Stramenopiles</taxon>
        <taxon>Oomycota</taxon>
        <taxon>Peronosporomycetes</taxon>
        <taxon>Peronosporales</taxon>
        <taxon>Peronosporaceae</taxon>
        <taxon>Phytophthora</taxon>
    </lineage>
</organism>
<dbReference type="InterPro" id="IPR008914">
    <property type="entry name" value="PEBP"/>
</dbReference>
<dbReference type="Gene3D" id="3.90.280.10">
    <property type="entry name" value="PEBP-like"/>
    <property type="match status" value="1"/>
</dbReference>
<evidence type="ECO:0000313" key="4">
    <source>
        <dbReference type="EMBL" id="RLN46509.1"/>
    </source>
</evidence>
<evidence type="ECO:0000313" key="6">
    <source>
        <dbReference type="Proteomes" id="UP000285624"/>
    </source>
</evidence>
<dbReference type="SUPFAM" id="SSF49777">
    <property type="entry name" value="PEBP-like"/>
    <property type="match status" value="1"/>
</dbReference>
<keyword evidence="2" id="KW-0812">Transmembrane</keyword>
<reference evidence="3" key="3">
    <citation type="submission" date="2020-06" db="EMBL/GenBank/DDBJ databases">
        <authorList>
            <person name="Studholme D.J."/>
        </authorList>
    </citation>
    <scope>NUCLEOTIDE SEQUENCE</scope>
    <source>
        <strain evidence="3">NZFS 2646</strain>
    </source>
</reference>
<dbReference type="AlphaFoldDB" id="A0A3R7GD16"/>
<name>A0A3R7GD16_9STRA</name>